<dbReference type="PROSITE" id="PS50977">
    <property type="entry name" value="HTH_TETR_2"/>
    <property type="match status" value="1"/>
</dbReference>
<keyword evidence="7" id="KW-1185">Reference proteome</keyword>
<dbReference type="Pfam" id="PF16925">
    <property type="entry name" value="TetR_C_13"/>
    <property type="match status" value="1"/>
</dbReference>
<dbReference type="Pfam" id="PF00440">
    <property type="entry name" value="TetR_N"/>
    <property type="match status" value="1"/>
</dbReference>
<dbReference type="InterPro" id="IPR009057">
    <property type="entry name" value="Homeodomain-like_sf"/>
</dbReference>
<comment type="caution">
    <text evidence="6">The sequence shown here is derived from an EMBL/GenBank/DDBJ whole genome shotgun (WGS) entry which is preliminary data.</text>
</comment>
<keyword evidence="2 4" id="KW-0238">DNA-binding</keyword>
<evidence type="ECO:0000256" key="1">
    <source>
        <dbReference type="ARBA" id="ARBA00023015"/>
    </source>
</evidence>
<feature type="DNA-binding region" description="H-T-H motif" evidence="4">
    <location>
        <begin position="26"/>
        <end position="45"/>
    </location>
</feature>
<evidence type="ECO:0000259" key="5">
    <source>
        <dbReference type="PROSITE" id="PS50977"/>
    </source>
</evidence>
<name>A0ABW1V430_9BACL</name>
<dbReference type="EMBL" id="JBHSTE010000002">
    <property type="protein sequence ID" value="MFC6332201.1"/>
    <property type="molecule type" value="Genomic_DNA"/>
</dbReference>
<dbReference type="RefSeq" id="WP_379232315.1">
    <property type="nucleotide sequence ID" value="NZ_JBHSTE010000002.1"/>
</dbReference>
<dbReference type="PANTHER" id="PTHR47506:SF3">
    <property type="entry name" value="HTH-TYPE TRANSCRIPTIONAL REGULATOR LMRA"/>
    <property type="match status" value="1"/>
</dbReference>
<accession>A0ABW1V430</accession>
<dbReference type="PANTHER" id="PTHR47506">
    <property type="entry name" value="TRANSCRIPTIONAL REGULATORY PROTEIN"/>
    <property type="match status" value="1"/>
</dbReference>
<dbReference type="SUPFAM" id="SSF46689">
    <property type="entry name" value="Homeodomain-like"/>
    <property type="match status" value="1"/>
</dbReference>
<dbReference type="SUPFAM" id="SSF48498">
    <property type="entry name" value="Tetracyclin repressor-like, C-terminal domain"/>
    <property type="match status" value="1"/>
</dbReference>
<dbReference type="InterPro" id="IPR036271">
    <property type="entry name" value="Tet_transcr_reg_TetR-rel_C_sf"/>
</dbReference>
<evidence type="ECO:0000313" key="6">
    <source>
        <dbReference type="EMBL" id="MFC6332201.1"/>
    </source>
</evidence>
<evidence type="ECO:0000313" key="7">
    <source>
        <dbReference type="Proteomes" id="UP001596233"/>
    </source>
</evidence>
<proteinExistence type="predicted"/>
<evidence type="ECO:0000256" key="3">
    <source>
        <dbReference type="ARBA" id="ARBA00023163"/>
    </source>
</evidence>
<keyword evidence="3" id="KW-0804">Transcription</keyword>
<dbReference type="Proteomes" id="UP001596233">
    <property type="component" value="Unassembled WGS sequence"/>
</dbReference>
<protein>
    <submittedName>
        <fullName evidence="6">TetR/AcrR family transcriptional regulator</fullName>
    </submittedName>
</protein>
<evidence type="ECO:0000256" key="4">
    <source>
        <dbReference type="PROSITE-ProRule" id="PRU00335"/>
    </source>
</evidence>
<dbReference type="InterPro" id="IPR001647">
    <property type="entry name" value="HTH_TetR"/>
</dbReference>
<keyword evidence="1" id="KW-0805">Transcription regulation</keyword>
<feature type="domain" description="HTH tetR-type" evidence="5">
    <location>
        <begin position="3"/>
        <end position="63"/>
    </location>
</feature>
<dbReference type="PRINTS" id="PR00455">
    <property type="entry name" value="HTHTETR"/>
</dbReference>
<reference evidence="7" key="1">
    <citation type="journal article" date="2019" name="Int. J. Syst. Evol. Microbiol.">
        <title>The Global Catalogue of Microorganisms (GCM) 10K type strain sequencing project: providing services to taxonomists for standard genome sequencing and annotation.</title>
        <authorList>
            <consortium name="The Broad Institute Genomics Platform"/>
            <consortium name="The Broad Institute Genome Sequencing Center for Infectious Disease"/>
            <person name="Wu L."/>
            <person name="Ma J."/>
        </authorList>
    </citation>
    <scope>NUCLEOTIDE SEQUENCE [LARGE SCALE GENOMIC DNA]</scope>
    <source>
        <strain evidence="7">PCU 280</strain>
    </source>
</reference>
<dbReference type="Gene3D" id="1.10.357.10">
    <property type="entry name" value="Tetracycline Repressor, domain 2"/>
    <property type="match status" value="1"/>
</dbReference>
<gene>
    <name evidence="6" type="ORF">ACFP56_06165</name>
</gene>
<evidence type="ECO:0000256" key="2">
    <source>
        <dbReference type="ARBA" id="ARBA00023125"/>
    </source>
</evidence>
<dbReference type="InterPro" id="IPR011075">
    <property type="entry name" value="TetR_C"/>
</dbReference>
<organism evidence="6 7">
    <name type="scientific">Paenibacillus septentrionalis</name>
    <dbReference type="NCBI Taxonomy" id="429342"/>
    <lineage>
        <taxon>Bacteria</taxon>
        <taxon>Bacillati</taxon>
        <taxon>Bacillota</taxon>
        <taxon>Bacilli</taxon>
        <taxon>Bacillales</taxon>
        <taxon>Paenibacillaceae</taxon>
        <taxon>Paenibacillus</taxon>
    </lineage>
</organism>
<sequence length="198" mass="22541">MSARNREQLIHIAARLFLSKGFKYTSIEDVVSHSGVSRSNLYYHFASKEELLYAVVDFWGNRYESALEISLSQREYRAQERIENFVALLLQEIDARGNKGNCPFIAMYQQSPVEAEDVHKRVRHFFVCLHQLIAELIAQGISSGEFRNEGSAEQSAYLFVSSLEGSLVLAETMNDITIVRTTTDAFFAMLKQSSVQRT</sequence>